<protein>
    <submittedName>
        <fullName evidence="2">Ig-like domain-containing protein</fullName>
    </submittedName>
</protein>
<evidence type="ECO:0000313" key="2">
    <source>
        <dbReference type="EMBL" id="MBC5665895.1"/>
    </source>
</evidence>
<dbReference type="Gene3D" id="2.60.40.1080">
    <property type="match status" value="1"/>
</dbReference>
<gene>
    <name evidence="2" type="ORF">H8S07_11590</name>
</gene>
<dbReference type="SUPFAM" id="SSF49373">
    <property type="entry name" value="Invasin/intimin cell-adhesion fragments"/>
    <property type="match status" value="1"/>
</dbReference>
<accession>A0ABR7EZE4</accession>
<comment type="caution">
    <text evidence="2">The sequence shown here is derived from an EMBL/GenBank/DDBJ whole genome shotgun (WGS) entry which is preliminary data.</text>
</comment>
<dbReference type="SMART" id="SM00635">
    <property type="entry name" value="BID_2"/>
    <property type="match status" value="1"/>
</dbReference>
<sequence length="286" mass="32163">MKENRRNVWKRLSAGLLVIAMAVTLAFGGWSGEAKAAVKPKLSKTSVAMYPGQSTKLKVKNTSAKIKWSSSNKKIAKVSSKGTVKAVKLGKCTITAKVKGKKLKCKVAVVTKENYRARKLYDLVREKGKNQGDGMYMLSMTSKQGKNNEKDINIIAYPKKWQMGFSYIDMNEKADKMTGTAIAMDIVKDKAGELQIIDMKLKEDYVIFILGKLDKSYDGNRKGMNLTKCLEGDLMSESDDELEYSGKPREKDWTKAVSYTKTAFKYYDKLLGKYGYSMKKIGFTKY</sequence>
<dbReference type="Pfam" id="PF02368">
    <property type="entry name" value="Big_2"/>
    <property type="match status" value="1"/>
</dbReference>
<dbReference type="InterPro" id="IPR008964">
    <property type="entry name" value="Invasin/intimin_cell_adhesion"/>
</dbReference>
<organism evidence="2 3">
    <name type="scientific">Dorea hominis</name>
    <dbReference type="NCBI Taxonomy" id="2763040"/>
    <lineage>
        <taxon>Bacteria</taxon>
        <taxon>Bacillati</taxon>
        <taxon>Bacillota</taxon>
        <taxon>Clostridia</taxon>
        <taxon>Lachnospirales</taxon>
        <taxon>Lachnospiraceae</taxon>
        <taxon>Dorea</taxon>
    </lineage>
</organism>
<reference evidence="2 3" key="1">
    <citation type="submission" date="2020-08" db="EMBL/GenBank/DDBJ databases">
        <title>Genome public.</title>
        <authorList>
            <person name="Liu C."/>
            <person name="Sun Q."/>
        </authorList>
    </citation>
    <scope>NUCLEOTIDE SEQUENCE [LARGE SCALE GENOMIC DNA]</scope>
    <source>
        <strain evidence="2 3">NSJ-36</strain>
    </source>
</reference>
<evidence type="ECO:0000313" key="3">
    <source>
        <dbReference type="Proteomes" id="UP000647235"/>
    </source>
</evidence>
<evidence type="ECO:0000259" key="1">
    <source>
        <dbReference type="SMART" id="SM00635"/>
    </source>
</evidence>
<feature type="domain" description="BIG2" evidence="1">
    <location>
        <begin position="36"/>
        <end position="108"/>
    </location>
</feature>
<dbReference type="RefSeq" id="WP_186856069.1">
    <property type="nucleotide sequence ID" value="NZ_JACOOY010000016.1"/>
</dbReference>
<dbReference type="EMBL" id="JACOOY010000016">
    <property type="protein sequence ID" value="MBC5665895.1"/>
    <property type="molecule type" value="Genomic_DNA"/>
</dbReference>
<keyword evidence="3" id="KW-1185">Reference proteome</keyword>
<proteinExistence type="predicted"/>
<name>A0ABR7EZE4_9FIRM</name>
<dbReference type="Proteomes" id="UP000647235">
    <property type="component" value="Unassembled WGS sequence"/>
</dbReference>
<dbReference type="InterPro" id="IPR003343">
    <property type="entry name" value="Big_2"/>
</dbReference>